<dbReference type="AlphaFoldDB" id="A0A6J4J0H5"/>
<evidence type="ECO:0000313" key="1">
    <source>
        <dbReference type="EMBL" id="CAA9267056.1"/>
    </source>
</evidence>
<reference evidence="1" key="1">
    <citation type="submission" date="2020-02" db="EMBL/GenBank/DDBJ databases">
        <authorList>
            <person name="Meier V. D."/>
        </authorList>
    </citation>
    <scope>NUCLEOTIDE SEQUENCE</scope>
    <source>
        <strain evidence="1">AVDCRST_MAG92</strain>
    </source>
</reference>
<dbReference type="EMBL" id="CADCTM010000436">
    <property type="protein sequence ID" value="CAA9267056.1"/>
    <property type="molecule type" value="Genomic_DNA"/>
</dbReference>
<gene>
    <name evidence="1" type="ORF">AVDCRST_MAG92-2768</name>
</gene>
<proteinExistence type="predicted"/>
<sequence length="65" mass="7273">MEIAPEITIQPITTNSQICDRTLAASAFSVPVNLVGKKQDLPQWKSSSNTYSLNRFSQNAVLHRR</sequence>
<accession>A0A6J4J0H5</accession>
<organism evidence="1">
    <name type="scientific">uncultured Coleofasciculus sp</name>
    <dbReference type="NCBI Taxonomy" id="1267456"/>
    <lineage>
        <taxon>Bacteria</taxon>
        <taxon>Bacillati</taxon>
        <taxon>Cyanobacteriota</taxon>
        <taxon>Cyanophyceae</taxon>
        <taxon>Coleofasciculales</taxon>
        <taxon>Coleofasciculaceae</taxon>
        <taxon>Coleofasciculus</taxon>
        <taxon>environmental samples</taxon>
    </lineage>
</organism>
<protein>
    <submittedName>
        <fullName evidence="1">Uncharacterized protein</fullName>
    </submittedName>
</protein>
<name>A0A6J4J0H5_9CYAN</name>